<dbReference type="InterPro" id="IPR021109">
    <property type="entry name" value="Peptidase_aspartic_dom_sf"/>
</dbReference>
<feature type="compositionally biased region" description="Gly residues" evidence="17">
    <location>
        <begin position="101"/>
        <end position="116"/>
    </location>
</feature>
<dbReference type="InterPro" id="IPR012337">
    <property type="entry name" value="RNaseH-like_sf"/>
</dbReference>
<keyword evidence="2" id="KW-0808">Transferase</keyword>
<dbReference type="FunFam" id="1.10.340.70:FF:000001">
    <property type="entry name" value="Retrovirus-related Pol polyprotein from transposon gypsy-like Protein"/>
    <property type="match status" value="1"/>
</dbReference>
<reference evidence="20" key="1">
    <citation type="submission" date="2018-02" db="EMBL/GenBank/DDBJ databases">
        <authorList>
            <person name="Cohen D.B."/>
            <person name="Kent A.D."/>
        </authorList>
    </citation>
    <scope>NUCLEOTIDE SEQUENCE</scope>
</reference>
<dbReference type="SUPFAM" id="SSF56672">
    <property type="entry name" value="DNA/RNA polymerases"/>
    <property type="match status" value="1"/>
</dbReference>
<dbReference type="PROSITE" id="PS50994">
    <property type="entry name" value="INTEGRASE"/>
    <property type="match status" value="1"/>
</dbReference>
<dbReference type="InterPro" id="IPR043502">
    <property type="entry name" value="DNA/RNA_pol_sf"/>
</dbReference>
<evidence type="ECO:0000256" key="6">
    <source>
        <dbReference type="ARBA" id="ARBA00022750"/>
    </source>
</evidence>
<feature type="domain" description="Reverse transcriptase" evidence="18">
    <location>
        <begin position="590"/>
        <end position="769"/>
    </location>
</feature>
<dbReference type="PROSITE" id="PS50878">
    <property type="entry name" value="RT_POL"/>
    <property type="match status" value="1"/>
</dbReference>
<feature type="compositionally biased region" description="Basic and acidic residues" evidence="17">
    <location>
        <begin position="79"/>
        <end position="96"/>
    </location>
</feature>
<dbReference type="InterPro" id="IPR001969">
    <property type="entry name" value="Aspartic_peptidase_AS"/>
</dbReference>
<organism evidence="20">
    <name type="scientific">Fagus sylvatica</name>
    <name type="common">Beechnut</name>
    <dbReference type="NCBI Taxonomy" id="28930"/>
    <lineage>
        <taxon>Eukaryota</taxon>
        <taxon>Viridiplantae</taxon>
        <taxon>Streptophyta</taxon>
        <taxon>Embryophyta</taxon>
        <taxon>Tracheophyta</taxon>
        <taxon>Spermatophyta</taxon>
        <taxon>Magnoliopsida</taxon>
        <taxon>eudicotyledons</taxon>
        <taxon>Gunneridae</taxon>
        <taxon>Pentapetalae</taxon>
        <taxon>rosids</taxon>
        <taxon>fabids</taxon>
        <taxon>Fagales</taxon>
        <taxon>Fagaceae</taxon>
        <taxon>Fagus</taxon>
    </lineage>
</organism>
<dbReference type="SUPFAM" id="SSF50630">
    <property type="entry name" value="Acid proteases"/>
    <property type="match status" value="1"/>
</dbReference>
<dbReference type="GO" id="GO:0003964">
    <property type="term" value="F:RNA-directed DNA polymerase activity"/>
    <property type="evidence" value="ECO:0007669"/>
    <property type="project" value="UniProtKB-KW"/>
</dbReference>
<keyword evidence="16" id="KW-0511">Multifunctional enzyme</keyword>
<dbReference type="Gene3D" id="1.10.340.70">
    <property type="match status" value="1"/>
</dbReference>
<evidence type="ECO:0000256" key="16">
    <source>
        <dbReference type="ARBA" id="ARBA00023268"/>
    </source>
</evidence>
<dbReference type="GO" id="GO:0006310">
    <property type="term" value="P:DNA recombination"/>
    <property type="evidence" value="ECO:0007669"/>
    <property type="project" value="UniProtKB-KW"/>
</dbReference>
<dbReference type="Gene3D" id="3.10.10.10">
    <property type="entry name" value="HIV Type 1 Reverse Transcriptase, subunit A, domain 1"/>
    <property type="match status" value="1"/>
</dbReference>
<dbReference type="GO" id="GO:0003723">
    <property type="term" value="F:RNA binding"/>
    <property type="evidence" value="ECO:0007669"/>
    <property type="project" value="UniProtKB-KW"/>
</dbReference>
<evidence type="ECO:0000256" key="8">
    <source>
        <dbReference type="ARBA" id="ARBA00022801"/>
    </source>
</evidence>
<evidence type="ECO:0000256" key="3">
    <source>
        <dbReference type="ARBA" id="ARBA00022695"/>
    </source>
</evidence>
<dbReference type="EMBL" id="OIVN01001571">
    <property type="protein sequence ID" value="SPC95481.1"/>
    <property type="molecule type" value="Genomic_DNA"/>
</dbReference>
<dbReference type="CDD" id="cd01647">
    <property type="entry name" value="RT_LTR"/>
    <property type="match status" value="1"/>
</dbReference>
<dbReference type="GO" id="GO:0006508">
    <property type="term" value="P:proteolysis"/>
    <property type="evidence" value="ECO:0007669"/>
    <property type="project" value="UniProtKB-KW"/>
</dbReference>
<dbReference type="InterPro" id="IPR005162">
    <property type="entry name" value="Retrotrans_gag_dom"/>
</dbReference>
<sequence length="1485" mass="169450">MTVATKKNEEVDGHARCADVADSVQDSLMTSTRSTTSEDRFAALEVGNHGLQRQLEEQRADISGIRDSLAALSESMAQLHRDNQTRGHRDEEDSVNRNHGNNGGNRNGGYNGGPNGGVQARFSRLDFPRFNGEDPTGWIYKADQFFRYQGTAEAERILLASFHLQDEALQWYQWYERTNPNVHWGEFTQALCVRFGPSEYEDFDEALSRLRQTTTVRDYQSQFERLAARVQNWPEKALIGCYIGGLREDIRAEVKLFRPTTLLHATSLARLQEDKIYQLRRNTPKPPIFSTSPIPPIRPTSNPTTITRSSPGPNLKRLTWGEMQSRREKGLCYNCDEKFAPGHRCKTQQLYMLETITELETEFSNDTEETTEEISPPEISLHALTGISTPNTMRVCGTTNGKQVHILIDSGSTHNFVNSNFARKLECHSIIAPPFQVQVANGEALRCTAVYQTAVEIQGYQFTTHLFALDLQGSDVVLGMQWLRSLGRVLHDWENLTMDFTMAGQHYHLSGIPHKQLEHSSLHSMHKLLATGVDAFLMQLVATPTFSRTTHLSHERATELDQLLVQYQSVFQVPQALPPTRAHDHLKEMLSTGIIRPSFSPFSSPVLLVKKKDGSWRFCVDYRALNQATIKDRYPIPVIDELLDELHGAAFFTKLDLKSGYHQIRVQPADVPKTAFRTHDGHYEFSVMPFGLTNAPATFQSLMNDIFRPTLRQYVLVFFDDILVYSKTWGEHMHHLTHVFDQLLGNQLFVNKTKCLIGQQEVDYLGHIISPAGVSADPTKITSMTNWPTPRTTTALRGFLGLTGYYRKFVCNYGSIAAPLTKLLTKNGFKWSDSAEAAFHQLKTAMVQAPVLSLPDFNKLFVVEADASGYGLGAVLMQEHHPIAFYSKAISIRTDHRSLKYLLEQRITTMDQQRWIVKLMGYDYEILYRPGIDNKAADALSRVHGELAALSLPQHSWLTEIHKEGRTHPEMLKLKAALSRSDKTASRFTLRDDLLWFQNRLVLPASSQFKTHLIREFHDTPVGGHSGVLRTYKRIAASFYWAGMKRDIHDYIRKCDVCQRNKYETMSPAGLLQPLPIPSQIWEDISMDFIDGLPNSCGFTVILVVVDRLSKYGHFLPLKHPYTAKSVAEIFIKEVSRLHGMPRSIVSDRDKVFTSQFWAEYFCLQGSELRMSSAYHPQTDGQTESLNKCLETYLRCFVSHKQKQWSRWLHWAEYWYNTSYQTSTRMTPFEAVYGRPPPSVHCYERGSIAVAYVEDTLLARDVILRILKDNLVLAQNRQKVQADRHRREQEFVVDDWVYLKLQPFRQMSVRTRSNMKLSPRFYGPYRVLEKIGSVAYKVELPTGSRIHPVFHVSQLKQKLGAVDFVVDELPAITEDGAMVVEPKWILEVRWTRVGRKTVQEVLVHWTGLRRENATWERLSDLEMQFPHLNLEDKIRLQGEGNVMTVATKKNEEVDGHARCADVADSVQDVADSVHEANENTLKSCG</sequence>
<dbReference type="Gene3D" id="2.40.70.10">
    <property type="entry name" value="Acid Proteases"/>
    <property type="match status" value="1"/>
</dbReference>
<dbReference type="Gene3D" id="3.30.70.270">
    <property type="match status" value="2"/>
</dbReference>
<dbReference type="Pfam" id="PF08284">
    <property type="entry name" value="RVP_2"/>
    <property type="match status" value="1"/>
</dbReference>
<dbReference type="GO" id="GO:0004190">
    <property type="term" value="F:aspartic-type endopeptidase activity"/>
    <property type="evidence" value="ECO:0007669"/>
    <property type="project" value="UniProtKB-KW"/>
</dbReference>
<dbReference type="PANTHER" id="PTHR37984">
    <property type="entry name" value="PROTEIN CBG26694"/>
    <property type="match status" value="1"/>
</dbReference>
<dbReference type="CDD" id="cd09274">
    <property type="entry name" value="RNase_HI_RT_Ty3"/>
    <property type="match status" value="1"/>
</dbReference>
<dbReference type="SUPFAM" id="SSF54160">
    <property type="entry name" value="Chromo domain-like"/>
    <property type="match status" value="1"/>
</dbReference>
<dbReference type="GO" id="GO:0015074">
    <property type="term" value="P:DNA integration"/>
    <property type="evidence" value="ECO:0007669"/>
    <property type="project" value="UniProtKB-KW"/>
</dbReference>
<dbReference type="Pfam" id="PF24626">
    <property type="entry name" value="SH3_Tf2-1"/>
    <property type="match status" value="1"/>
</dbReference>
<evidence type="ECO:0000256" key="7">
    <source>
        <dbReference type="ARBA" id="ARBA00022759"/>
    </source>
</evidence>
<proteinExistence type="predicted"/>
<evidence type="ECO:0000256" key="1">
    <source>
        <dbReference type="ARBA" id="ARBA00022670"/>
    </source>
</evidence>
<keyword evidence="3" id="KW-0548">Nucleotidyltransferase</keyword>
<dbReference type="FunFam" id="3.10.10.10:FF:000007">
    <property type="entry name" value="Retrovirus-related Pol polyprotein from transposon 17.6-like Protein"/>
    <property type="match status" value="1"/>
</dbReference>
<evidence type="ECO:0000256" key="17">
    <source>
        <dbReference type="SAM" id="MobiDB-lite"/>
    </source>
</evidence>
<keyword evidence="6" id="KW-0064">Aspartyl protease</keyword>
<keyword evidence="15" id="KW-0233">DNA recombination</keyword>
<keyword evidence="8" id="KW-0378">Hydrolase</keyword>
<keyword evidence="14" id="KW-0238">DNA-binding</keyword>
<evidence type="ECO:0008006" key="21">
    <source>
        <dbReference type="Google" id="ProtNLM"/>
    </source>
</evidence>
<evidence type="ECO:0000256" key="15">
    <source>
        <dbReference type="ARBA" id="ARBA00023172"/>
    </source>
</evidence>
<evidence type="ECO:0000256" key="4">
    <source>
        <dbReference type="ARBA" id="ARBA00022722"/>
    </source>
</evidence>
<evidence type="ECO:0000256" key="11">
    <source>
        <dbReference type="ARBA" id="ARBA00022908"/>
    </source>
</evidence>
<dbReference type="InterPro" id="IPR043128">
    <property type="entry name" value="Rev_trsase/Diguanyl_cyclase"/>
</dbReference>
<dbReference type="InterPro" id="IPR050951">
    <property type="entry name" value="Retrovirus_Pol_polyprotein"/>
</dbReference>
<keyword evidence="7" id="KW-0255">Endonuclease</keyword>
<gene>
    <name evidence="20" type="ORF">FSB_LOCUS23363</name>
</gene>
<protein>
    <recommendedName>
        <fullName evidence="21">Reverse transcriptase</fullName>
    </recommendedName>
</protein>
<feature type="compositionally biased region" description="Low complexity" evidence="17">
    <location>
        <begin position="299"/>
        <end position="311"/>
    </location>
</feature>
<dbReference type="GO" id="GO:0004519">
    <property type="term" value="F:endonuclease activity"/>
    <property type="evidence" value="ECO:0007669"/>
    <property type="project" value="UniProtKB-KW"/>
</dbReference>
<dbReference type="InterPro" id="IPR001584">
    <property type="entry name" value="Integrase_cat-core"/>
</dbReference>
<evidence type="ECO:0000256" key="14">
    <source>
        <dbReference type="ARBA" id="ARBA00023125"/>
    </source>
</evidence>
<keyword evidence="4" id="KW-0540">Nuclease</keyword>
<dbReference type="InterPro" id="IPR036397">
    <property type="entry name" value="RNaseH_sf"/>
</dbReference>
<keyword evidence="1" id="KW-0645">Protease</keyword>
<keyword evidence="13" id="KW-0239">DNA-directed DNA polymerase</keyword>
<dbReference type="Gene3D" id="3.30.420.10">
    <property type="entry name" value="Ribonuclease H-like superfamily/Ribonuclease H"/>
    <property type="match status" value="1"/>
</dbReference>
<dbReference type="Pfam" id="PF03732">
    <property type="entry name" value="Retrotrans_gag"/>
    <property type="match status" value="1"/>
</dbReference>
<evidence type="ECO:0000256" key="2">
    <source>
        <dbReference type="ARBA" id="ARBA00022679"/>
    </source>
</evidence>
<evidence type="ECO:0000259" key="19">
    <source>
        <dbReference type="PROSITE" id="PS50994"/>
    </source>
</evidence>
<dbReference type="CDD" id="cd00303">
    <property type="entry name" value="retropepsin_like"/>
    <property type="match status" value="1"/>
</dbReference>
<keyword evidence="12" id="KW-0695">RNA-directed DNA polymerase</keyword>
<dbReference type="InterPro" id="IPR056924">
    <property type="entry name" value="SH3_Tf2-1"/>
</dbReference>
<keyword evidence="5" id="KW-0479">Metal-binding</keyword>
<accession>A0A2N9G8H0</accession>
<dbReference type="GO" id="GO:0003677">
    <property type="term" value="F:DNA binding"/>
    <property type="evidence" value="ECO:0007669"/>
    <property type="project" value="UniProtKB-KW"/>
</dbReference>
<dbReference type="InterPro" id="IPR000477">
    <property type="entry name" value="RT_dom"/>
</dbReference>
<dbReference type="PROSITE" id="PS00141">
    <property type="entry name" value="ASP_PROTEASE"/>
    <property type="match status" value="1"/>
</dbReference>
<dbReference type="InterPro" id="IPR041577">
    <property type="entry name" value="RT_RNaseH_2"/>
</dbReference>
<evidence type="ECO:0000256" key="5">
    <source>
        <dbReference type="ARBA" id="ARBA00022723"/>
    </source>
</evidence>
<keyword evidence="11" id="KW-0229">DNA integration</keyword>
<feature type="region of interest" description="Disordered" evidence="17">
    <location>
        <begin position="78"/>
        <end position="118"/>
    </location>
</feature>
<dbReference type="FunFam" id="3.30.70.270:FF:000020">
    <property type="entry name" value="Transposon Tf2-6 polyprotein-like Protein"/>
    <property type="match status" value="1"/>
</dbReference>
<dbReference type="Pfam" id="PF17919">
    <property type="entry name" value="RT_RNaseH_2"/>
    <property type="match status" value="1"/>
</dbReference>
<feature type="region of interest" description="Disordered" evidence="17">
    <location>
        <begin position="282"/>
        <end position="316"/>
    </location>
</feature>
<feature type="domain" description="Integrase catalytic" evidence="19">
    <location>
        <begin position="1072"/>
        <end position="1236"/>
    </location>
</feature>
<keyword evidence="9" id="KW-0460">Magnesium</keyword>
<dbReference type="Pfam" id="PF00078">
    <property type="entry name" value="RVT_1"/>
    <property type="match status" value="1"/>
</dbReference>
<dbReference type="SUPFAM" id="SSF53098">
    <property type="entry name" value="Ribonuclease H-like"/>
    <property type="match status" value="1"/>
</dbReference>
<dbReference type="Pfam" id="PF17921">
    <property type="entry name" value="Integrase_H2C2"/>
    <property type="match status" value="1"/>
</dbReference>
<keyword evidence="10" id="KW-0694">RNA-binding</keyword>
<evidence type="ECO:0000256" key="12">
    <source>
        <dbReference type="ARBA" id="ARBA00022918"/>
    </source>
</evidence>
<dbReference type="GO" id="GO:0003887">
    <property type="term" value="F:DNA-directed DNA polymerase activity"/>
    <property type="evidence" value="ECO:0007669"/>
    <property type="project" value="UniProtKB-KW"/>
</dbReference>
<evidence type="ECO:0000313" key="20">
    <source>
        <dbReference type="EMBL" id="SPC95481.1"/>
    </source>
</evidence>
<evidence type="ECO:0000256" key="13">
    <source>
        <dbReference type="ARBA" id="ARBA00022932"/>
    </source>
</evidence>
<evidence type="ECO:0000256" key="10">
    <source>
        <dbReference type="ARBA" id="ARBA00022884"/>
    </source>
</evidence>
<dbReference type="InterPro" id="IPR016197">
    <property type="entry name" value="Chromo-like_dom_sf"/>
</dbReference>
<dbReference type="InterPro" id="IPR041588">
    <property type="entry name" value="Integrase_H2C2"/>
</dbReference>
<evidence type="ECO:0000256" key="9">
    <source>
        <dbReference type="ARBA" id="ARBA00022842"/>
    </source>
</evidence>
<evidence type="ECO:0000259" key="18">
    <source>
        <dbReference type="PROSITE" id="PS50878"/>
    </source>
</evidence>
<dbReference type="GO" id="GO:0046872">
    <property type="term" value="F:metal ion binding"/>
    <property type="evidence" value="ECO:0007669"/>
    <property type="project" value="UniProtKB-KW"/>
</dbReference>
<dbReference type="PANTHER" id="PTHR37984:SF5">
    <property type="entry name" value="PROTEIN NYNRIN-LIKE"/>
    <property type="match status" value="1"/>
</dbReference>
<name>A0A2N9G8H0_FAGSY</name>